<name>A0ABW9QQ00_9ACTN</name>
<dbReference type="InterPro" id="IPR014845">
    <property type="entry name" value="GYD/TTHA1554"/>
</dbReference>
<protein>
    <submittedName>
        <fullName evidence="1">GYD domain-containing protein</fullName>
    </submittedName>
</protein>
<dbReference type="EMBL" id="WJHE01000056">
    <property type="protein sequence ID" value="MST31392.1"/>
    <property type="molecule type" value="Genomic_DNA"/>
</dbReference>
<evidence type="ECO:0000313" key="2">
    <source>
        <dbReference type="Proteomes" id="UP000437736"/>
    </source>
</evidence>
<organism evidence="1 2">
    <name type="scientific">Acidiferrimicrobium australe</name>
    <dbReference type="NCBI Taxonomy" id="2664430"/>
    <lineage>
        <taxon>Bacteria</taxon>
        <taxon>Bacillati</taxon>
        <taxon>Actinomycetota</taxon>
        <taxon>Acidimicrobiia</taxon>
        <taxon>Acidimicrobiales</taxon>
        <taxon>Acidimicrobiaceae</taxon>
        <taxon>Acidiferrimicrobium</taxon>
    </lineage>
</organism>
<reference evidence="1 2" key="1">
    <citation type="submission" date="2019-11" db="EMBL/GenBank/DDBJ databases">
        <title>Acidiferrimicrobium australis gen. nov., sp. nov., an acidophilic and obligately heterotrophic, member of the Actinobacteria that catalyses dissimilatory oxido- reduction of iron isolated from metal-rich acidic water in Chile.</title>
        <authorList>
            <person name="Gonzalez D."/>
            <person name="Huber K."/>
            <person name="Hedrich S."/>
            <person name="Rojas-Villalobos C."/>
            <person name="Quatrini R."/>
            <person name="Dinamarca M.A."/>
            <person name="Schwarz A."/>
            <person name="Canales C."/>
            <person name="Nancucheo I."/>
        </authorList>
    </citation>
    <scope>NUCLEOTIDE SEQUENCE [LARGE SCALE GENOMIC DNA]</scope>
    <source>
        <strain evidence="1 2">USS-CCA1</strain>
    </source>
</reference>
<comment type="caution">
    <text evidence="1">The sequence shown here is derived from an EMBL/GenBank/DDBJ whole genome shotgun (WGS) entry which is preliminary data.</text>
</comment>
<sequence length="120" mass="12969">MPKYLVQASFAAEGARGTLHEGGTQRREAVAKLAESLGGRLESLYFAFGDEDVYCILEMPDNVSMAAASMTVAAAGHHHVRTAVLLTPEEIDQVRASTPEYRSLEVGDTLTEHGPGPFRH</sequence>
<gene>
    <name evidence="1" type="ORF">GHK86_01420</name>
</gene>
<evidence type="ECO:0000313" key="1">
    <source>
        <dbReference type="EMBL" id="MST31392.1"/>
    </source>
</evidence>
<dbReference type="Pfam" id="PF08734">
    <property type="entry name" value="GYD"/>
    <property type="match status" value="1"/>
</dbReference>
<accession>A0ABW9QQ00</accession>
<dbReference type="Proteomes" id="UP000437736">
    <property type="component" value="Unassembled WGS sequence"/>
</dbReference>
<proteinExistence type="predicted"/>
<keyword evidence="2" id="KW-1185">Reference proteome</keyword>